<evidence type="ECO:0000256" key="1">
    <source>
        <dbReference type="SAM" id="MobiDB-lite"/>
    </source>
</evidence>
<name>A0A1I6PVW6_9ACTN</name>
<proteinExistence type="predicted"/>
<dbReference type="STRING" id="1176198.SAMN05444716_101753"/>
<sequence length="241" mass="25054">MRKERAVRGHGTGTAVIPAERWRDEERGGVHALPVAAGIHLGTDRAGRPVSVPALGGTGTRIGVLGESLFGRLFALRLLAAGARVTASTRVPDQWSGVRLAAGDRLEFAEGEGIGDWPDRTPAPPTVESGPQALISDRRRPPPAASAAGPWRTVLHVTRAVPRHSRFWGGADAVLTLDAQFAPMAARVLGEDAGRLAAALAPGEIALFRPAAGTAEVLRPDVSPGETALLTPGTPQARRGG</sequence>
<reference evidence="3" key="1">
    <citation type="submission" date="2016-10" db="EMBL/GenBank/DDBJ databases">
        <authorList>
            <person name="Varghese N."/>
            <person name="Submissions S."/>
        </authorList>
    </citation>
    <scope>NUCLEOTIDE SEQUENCE [LARGE SCALE GENOMIC DNA]</scope>
    <source>
        <strain evidence="3">CGMCC 4.7047</strain>
    </source>
</reference>
<dbReference type="Proteomes" id="UP000198873">
    <property type="component" value="Unassembled WGS sequence"/>
</dbReference>
<evidence type="ECO:0000313" key="2">
    <source>
        <dbReference type="EMBL" id="SFS44230.1"/>
    </source>
</evidence>
<dbReference type="AlphaFoldDB" id="A0A1I6PVW6"/>
<organism evidence="2 3">
    <name type="scientific">Streptomyces harbinensis</name>
    <dbReference type="NCBI Taxonomy" id="1176198"/>
    <lineage>
        <taxon>Bacteria</taxon>
        <taxon>Bacillati</taxon>
        <taxon>Actinomycetota</taxon>
        <taxon>Actinomycetes</taxon>
        <taxon>Kitasatosporales</taxon>
        <taxon>Streptomycetaceae</taxon>
        <taxon>Streptomyces</taxon>
    </lineage>
</organism>
<feature type="region of interest" description="Disordered" evidence="1">
    <location>
        <begin position="111"/>
        <end position="148"/>
    </location>
</feature>
<evidence type="ECO:0000313" key="3">
    <source>
        <dbReference type="Proteomes" id="UP000198873"/>
    </source>
</evidence>
<keyword evidence="3" id="KW-1185">Reference proteome</keyword>
<dbReference type="EMBL" id="FPAB01000001">
    <property type="protein sequence ID" value="SFS44230.1"/>
    <property type="molecule type" value="Genomic_DNA"/>
</dbReference>
<protein>
    <submittedName>
        <fullName evidence="2">Uncharacterized protein</fullName>
    </submittedName>
</protein>
<gene>
    <name evidence="2" type="ORF">SAMN05444716_101753</name>
</gene>
<accession>A0A1I6PVW6</accession>